<dbReference type="SUPFAM" id="SSF63817">
    <property type="entry name" value="Sortase"/>
    <property type="match status" value="1"/>
</dbReference>
<dbReference type="Proteomes" id="UP000530234">
    <property type="component" value="Unassembled WGS sequence"/>
</dbReference>
<proteinExistence type="predicted"/>
<feature type="compositionally biased region" description="Low complexity" evidence="2">
    <location>
        <begin position="67"/>
        <end position="76"/>
    </location>
</feature>
<dbReference type="EMBL" id="VKHS01000648">
    <property type="protein sequence ID" value="MBB0231833.1"/>
    <property type="molecule type" value="Genomic_DNA"/>
</dbReference>
<name>A0A7W3XYD1_9ACTN</name>
<reference evidence="4" key="1">
    <citation type="submission" date="2019-10" db="EMBL/GenBank/DDBJ databases">
        <title>Streptomyces sp. nov., a novel actinobacterium isolated from alkaline environment.</title>
        <authorList>
            <person name="Golinska P."/>
        </authorList>
    </citation>
    <scope>NUCLEOTIDE SEQUENCE [LARGE SCALE GENOMIC DNA]</scope>
    <source>
        <strain evidence="4">DSM 42108</strain>
    </source>
</reference>
<feature type="compositionally biased region" description="Gly residues" evidence="2">
    <location>
        <begin position="57"/>
        <end position="66"/>
    </location>
</feature>
<dbReference type="Gene3D" id="2.40.260.10">
    <property type="entry name" value="Sortase"/>
    <property type="match status" value="1"/>
</dbReference>
<gene>
    <name evidence="3" type="ORF">FOE67_20615</name>
</gene>
<dbReference type="GO" id="GO:0016787">
    <property type="term" value="F:hydrolase activity"/>
    <property type="evidence" value="ECO:0007669"/>
    <property type="project" value="UniProtKB-KW"/>
</dbReference>
<dbReference type="InterPro" id="IPR042001">
    <property type="entry name" value="Sortase_F"/>
</dbReference>
<accession>A0A7W3XYD1</accession>
<evidence type="ECO:0000313" key="4">
    <source>
        <dbReference type="Proteomes" id="UP000530234"/>
    </source>
</evidence>
<comment type="caution">
    <text evidence="3">The sequence shown here is derived from an EMBL/GenBank/DDBJ whole genome shotgun (WGS) entry which is preliminary data.</text>
</comment>
<organism evidence="3 4">
    <name type="scientific">Streptomyces calidiresistens</name>
    <dbReference type="NCBI Taxonomy" id="1485586"/>
    <lineage>
        <taxon>Bacteria</taxon>
        <taxon>Bacillati</taxon>
        <taxon>Actinomycetota</taxon>
        <taxon>Actinomycetes</taxon>
        <taxon>Kitasatosporales</taxon>
        <taxon>Streptomycetaceae</taxon>
        <taxon>Streptomyces</taxon>
    </lineage>
</organism>
<dbReference type="RefSeq" id="WP_182666388.1">
    <property type="nucleotide sequence ID" value="NZ_VKHS01000648.1"/>
</dbReference>
<protein>
    <submittedName>
        <fullName evidence="3">Sortase</fullName>
    </submittedName>
</protein>
<dbReference type="CDD" id="cd05829">
    <property type="entry name" value="Sortase_F"/>
    <property type="match status" value="1"/>
</dbReference>
<evidence type="ECO:0000256" key="1">
    <source>
        <dbReference type="ARBA" id="ARBA00022801"/>
    </source>
</evidence>
<feature type="compositionally biased region" description="Low complexity" evidence="2">
    <location>
        <begin position="83"/>
        <end position="92"/>
    </location>
</feature>
<dbReference type="Pfam" id="PF04203">
    <property type="entry name" value="Sortase"/>
    <property type="match status" value="1"/>
</dbReference>
<evidence type="ECO:0000256" key="2">
    <source>
        <dbReference type="SAM" id="MobiDB-lite"/>
    </source>
</evidence>
<feature type="region of interest" description="Disordered" evidence="2">
    <location>
        <begin position="41"/>
        <end position="109"/>
    </location>
</feature>
<dbReference type="InterPro" id="IPR023365">
    <property type="entry name" value="Sortase_dom-sf"/>
</dbReference>
<keyword evidence="1" id="KW-0378">Hydrolase</keyword>
<dbReference type="AlphaFoldDB" id="A0A7W3XYD1"/>
<evidence type="ECO:0000313" key="3">
    <source>
        <dbReference type="EMBL" id="MBB0231833.1"/>
    </source>
</evidence>
<sequence length="248" mass="24877">MTGTERRGRPSAMPALCIVLVAVTALAVVLVLLLSGRGAPGDFGSRAEVTADPDPGRGTGPGGGAAGDSASPPTSAGSGGSAGTDSPDSPDTAEAVEAAGSDPTGVSLARVGLDAPLDPVGVNDDRTMEIPEDVSRAGWYRFGPAPGAPAGSAVVAGHVDATGGERGAMAALYDVRAGDVVTVRRDGAGPLRYEVVARELIEKRALPAELFRRDGPPVLTLITCAGPYDRERGGYLSNLVVTAVPLDP</sequence>
<dbReference type="InterPro" id="IPR005754">
    <property type="entry name" value="Sortase"/>
</dbReference>
<keyword evidence="4" id="KW-1185">Reference proteome</keyword>